<evidence type="ECO:0000259" key="7">
    <source>
        <dbReference type="Pfam" id="PF00107"/>
    </source>
</evidence>
<organism evidence="9 10">
    <name type="scientific">Saccharopolyspora ipomoeae</name>
    <dbReference type="NCBI Taxonomy" id="3042027"/>
    <lineage>
        <taxon>Bacteria</taxon>
        <taxon>Bacillati</taxon>
        <taxon>Actinomycetota</taxon>
        <taxon>Actinomycetes</taxon>
        <taxon>Pseudonocardiales</taxon>
        <taxon>Pseudonocardiaceae</taxon>
        <taxon>Saccharopolyspora</taxon>
    </lineage>
</organism>
<keyword evidence="2 6" id="KW-0479">Metal-binding</keyword>
<dbReference type="Gene3D" id="3.40.50.720">
    <property type="entry name" value="NAD(P)-binding Rossmann-like Domain"/>
    <property type="match status" value="1"/>
</dbReference>
<comment type="similarity">
    <text evidence="1 6">Belongs to the zinc-containing alcohol dehydrogenase family.</text>
</comment>
<dbReference type="CDD" id="cd08279">
    <property type="entry name" value="Zn_ADH_class_III"/>
    <property type="match status" value="1"/>
</dbReference>
<dbReference type="Pfam" id="PF08240">
    <property type="entry name" value="ADH_N"/>
    <property type="match status" value="1"/>
</dbReference>
<evidence type="ECO:0000313" key="9">
    <source>
        <dbReference type="EMBL" id="MDI2030181.1"/>
    </source>
</evidence>
<evidence type="ECO:0000256" key="6">
    <source>
        <dbReference type="RuleBase" id="RU361277"/>
    </source>
</evidence>
<evidence type="ECO:0000256" key="4">
    <source>
        <dbReference type="ARBA" id="ARBA00023002"/>
    </source>
</evidence>
<dbReference type="Proteomes" id="UP001237595">
    <property type="component" value="Unassembled WGS sequence"/>
</dbReference>
<feature type="domain" description="Alcohol dehydrogenase-like N-terminal" evidence="8">
    <location>
        <begin position="27"/>
        <end position="152"/>
    </location>
</feature>
<dbReference type="InterPro" id="IPR013154">
    <property type="entry name" value="ADH-like_N"/>
</dbReference>
<protein>
    <submittedName>
        <fullName evidence="9">NDMA-dependent alcohol dehydrogenase</fullName>
        <ecNumber evidence="9">1.1.99.36</ecNumber>
    </submittedName>
</protein>
<evidence type="ECO:0000256" key="5">
    <source>
        <dbReference type="ARBA" id="ARBA00023027"/>
    </source>
</evidence>
<dbReference type="Pfam" id="PF00107">
    <property type="entry name" value="ADH_zinc_N"/>
    <property type="match status" value="1"/>
</dbReference>
<reference evidence="9 10" key="1">
    <citation type="submission" date="2023-04" db="EMBL/GenBank/DDBJ databases">
        <title>Draft genome sequence of Saccharopolyspora sp. TS4A08 isolated from sweet potato rhizospheric soil.</title>
        <authorList>
            <person name="Suksaard P."/>
            <person name="Duangmal K."/>
        </authorList>
    </citation>
    <scope>NUCLEOTIDE SEQUENCE [LARGE SCALE GENOMIC DNA]</scope>
    <source>
        <strain evidence="9 10">TS4A08</strain>
    </source>
</reference>
<dbReference type="GO" id="GO:0016491">
    <property type="term" value="F:oxidoreductase activity"/>
    <property type="evidence" value="ECO:0007669"/>
    <property type="project" value="UniProtKB-KW"/>
</dbReference>
<accession>A0ABT6PQ95</accession>
<sequence length="369" mass="39210">MKTKAAVMWQSTGNFEITELELDPPKAGEVLVRYDHAGLCHSDEHLRHGDLVIEPPMVGGHEGAGVVEEVGPGVTHVKPGDHFISSWMPQCGRCRFCLMGKSNLCDNGAFLMQGTMLDGTQRLHGRGKGMGGVDVLGTFSQWNVIPDSSLVVVEPDVPLDVLAIAACGVPTGWGSAVYAADTRPGDTTVVYGVGGIGINAVQGAAHAGAEMVVAVDPAPFKREMALKLGATHAFADAAEAHEFVWSETRGQGADSCIVTVGLVEPQVVSDAFALVRKAGTVVVTALANPETKLEIPSLELTLYEKRLVGSLFGSGAPHVDIKKIVQLYQKGQLKLDELITSRYPLEGVNQGYDDLLADKNIRGVLDIEH</sequence>
<dbReference type="InterPro" id="IPR036291">
    <property type="entry name" value="NAD(P)-bd_dom_sf"/>
</dbReference>
<dbReference type="NCBIfam" id="TIGR03989">
    <property type="entry name" value="Rxyl_3153"/>
    <property type="match status" value="1"/>
</dbReference>
<dbReference type="InterPro" id="IPR013149">
    <property type="entry name" value="ADH-like_C"/>
</dbReference>
<feature type="domain" description="Alcohol dehydrogenase-like C-terminal" evidence="7">
    <location>
        <begin position="195"/>
        <end position="327"/>
    </location>
</feature>
<dbReference type="SUPFAM" id="SSF50129">
    <property type="entry name" value="GroES-like"/>
    <property type="match status" value="2"/>
</dbReference>
<dbReference type="PANTHER" id="PTHR43880">
    <property type="entry name" value="ALCOHOL DEHYDROGENASE"/>
    <property type="match status" value="1"/>
</dbReference>
<gene>
    <name evidence="9" type="ORF">QFW96_16250</name>
</gene>
<comment type="caution">
    <text evidence="9">The sequence shown here is derived from an EMBL/GenBank/DDBJ whole genome shotgun (WGS) entry which is preliminary data.</text>
</comment>
<keyword evidence="10" id="KW-1185">Reference proteome</keyword>
<dbReference type="InterPro" id="IPR023921">
    <property type="entry name" value="ADH_Zn_actinomycetes"/>
</dbReference>
<evidence type="ECO:0000256" key="3">
    <source>
        <dbReference type="ARBA" id="ARBA00022833"/>
    </source>
</evidence>
<dbReference type="InterPro" id="IPR011032">
    <property type="entry name" value="GroES-like_sf"/>
</dbReference>
<proteinExistence type="inferred from homology"/>
<keyword evidence="5" id="KW-0520">NAD</keyword>
<dbReference type="Gene3D" id="3.90.180.10">
    <property type="entry name" value="Medium-chain alcohol dehydrogenases, catalytic domain"/>
    <property type="match status" value="1"/>
</dbReference>
<name>A0ABT6PQ95_9PSEU</name>
<dbReference type="SUPFAM" id="SSF51735">
    <property type="entry name" value="NAD(P)-binding Rossmann-fold domains"/>
    <property type="match status" value="1"/>
</dbReference>
<dbReference type="PROSITE" id="PS00059">
    <property type="entry name" value="ADH_ZINC"/>
    <property type="match status" value="1"/>
</dbReference>
<dbReference type="InterPro" id="IPR002328">
    <property type="entry name" value="ADH_Zn_CS"/>
</dbReference>
<evidence type="ECO:0000256" key="1">
    <source>
        <dbReference type="ARBA" id="ARBA00008072"/>
    </source>
</evidence>
<comment type="cofactor">
    <cofactor evidence="6">
        <name>Zn(2+)</name>
        <dbReference type="ChEBI" id="CHEBI:29105"/>
    </cofactor>
</comment>
<keyword evidence="3 6" id="KW-0862">Zinc</keyword>
<evidence type="ECO:0000256" key="2">
    <source>
        <dbReference type="ARBA" id="ARBA00022723"/>
    </source>
</evidence>
<dbReference type="EC" id="1.1.99.36" evidence="9"/>
<dbReference type="RefSeq" id="WP_281456493.1">
    <property type="nucleotide sequence ID" value="NZ_JASAOF010000009.1"/>
</dbReference>
<dbReference type="EMBL" id="JASAOF010000009">
    <property type="protein sequence ID" value="MDI2030181.1"/>
    <property type="molecule type" value="Genomic_DNA"/>
</dbReference>
<dbReference type="PANTHER" id="PTHR43880:SF12">
    <property type="entry name" value="ALCOHOL DEHYDROGENASE CLASS-3"/>
    <property type="match status" value="1"/>
</dbReference>
<evidence type="ECO:0000259" key="8">
    <source>
        <dbReference type="Pfam" id="PF08240"/>
    </source>
</evidence>
<keyword evidence="4 9" id="KW-0560">Oxidoreductase</keyword>
<evidence type="ECO:0000313" key="10">
    <source>
        <dbReference type="Proteomes" id="UP001237595"/>
    </source>
</evidence>